<evidence type="ECO:0000256" key="2">
    <source>
        <dbReference type="ARBA" id="ARBA00022741"/>
    </source>
</evidence>
<keyword evidence="3" id="KW-0067">ATP-binding</keyword>
<evidence type="ECO:0000313" key="4">
    <source>
        <dbReference type="EMBL" id="MPN23450.1"/>
    </source>
</evidence>
<dbReference type="AlphaFoldDB" id="A0A645GBM6"/>
<dbReference type="PANTHER" id="PTHR30201:SF2">
    <property type="entry name" value="2-(5''-TRIPHOSPHORIBOSYL)-3'-DEPHOSPHOCOENZYME-A SYNTHASE"/>
    <property type="match status" value="1"/>
</dbReference>
<dbReference type="GO" id="GO:0051191">
    <property type="term" value="P:prosthetic group biosynthetic process"/>
    <property type="evidence" value="ECO:0007669"/>
    <property type="project" value="TreeGrafter"/>
</dbReference>
<name>A0A645GBM6_9ZZZZ</name>
<protein>
    <submittedName>
        <fullName evidence="4">2-(5''-triphosphoribosyl)-3'-dephosphocoenzyme-A synthase</fullName>
        <ecNumber evidence="4">2.4.2.52</ecNumber>
    </submittedName>
</protein>
<sequence length="220" mass="22795">MEQAPLPPEGSLSAIRADGRAAEEAMFAATSGVNTHKGALFLLGVLCYCAGRCAGSGVPLLPEVICQTAACVCGGITRELGADAGRAYASFGARGARGEAEDGFPNALLALEQLRIAKAQGAGENDAWLLALLHLIETLEDANVLARCGKDVAKELRIRAGEVAARHPAGGVELAREIRALGAECRLWRASPGGAADVLACAIFLQALAEMTESKELADW</sequence>
<gene>
    <name evidence="4" type="primary">citG_15</name>
    <name evidence="4" type="ORF">SDC9_170838</name>
</gene>
<evidence type="ECO:0000256" key="3">
    <source>
        <dbReference type="ARBA" id="ARBA00022840"/>
    </source>
</evidence>
<dbReference type="GO" id="GO:0005524">
    <property type="term" value="F:ATP binding"/>
    <property type="evidence" value="ECO:0007669"/>
    <property type="project" value="UniProtKB-KW"/>
</dbReference>
<accession>A0A645GBM6</accession>
<evidence type="ECO:0000256" key="1">
    <source>
        <dbReference type="ARBA" id="ARBA00022679"/>
    </source>
</evidence>
<keyword evidence="1 4" id="KW-0808">Transferase</keyword>
<dbReference type="PANTHER" id="PTHR30201">
    <property type="entry name" value="TRIPHOSPHORIBOSYL-DEPHOSPHO-COA SYNTHASE"/>
    <property type="match status" value="1"/>
</dbReference>
<comment type="caution">
    <text evidence="4">The sequence shown here is derived from an EMBL/GenBank/DDBJ whole genome shotgun (WGS) entry which is preliminary data.</text>
</comment>
<dbReference type="EMBL" id="VSSQ01071954">
    <property type="protein sequence ID" value="MPN23450.1"/>
    <property type="molecule type" value="Genomic_DNA"/>
</dbReference>
<keyword evidence="4" id="KW-0328">Glycosyltransferase</keyword>
<dbReference type="Gene3D" id="1.10.4200.10">
    <property type="entry name" value="Triphosphoribosyl-dephospho-CoA protein"/>
    <property type="match status" value="2"/>
</dbReference>
<proteinExistence type="predicted"/>
<dbReference type="InterPro" id="IPR002736">
    <property type="entry name" value="CitG"/>
</dbReference>
<dbReference type="Pfam" id="PF01874">
    <property type="entry name" value="CitG"/>
    <property type="match status" value="1"/>
</dbReference>
<keyword evidence="2" id="KW-0547">Nucleotide-binding</keyword>
<organism evidence="4">
    <name type="scientific">bioreactor metagenome</name>
    <dbReference type="NCBI Taxonomy" id="1076179"/>
    <lineage>
        <taxon>unclassified sequences</taxon>
        <taxon>metagenomes</taxon>
        <taxon>ecological metagenomes</taxon>
    </lineage>
</organism>
<dbReference type="GO" id="GO:0016757">
    <property type="term" value="F:glycosyltransferase activity"/>
    <property type="evidence" value="ECO:0007669"/>
    <property type="project" value="UniProtKB-KW"/>
</dbReference>
<reference evidence="4" key="1">
    <citation type="submission" date="2019-08" db="EMBL/GenBank/DDBJ databases">
        <authorList>
            <person name="Kucharzyk K."/>
            <person name="Murdoch R.W."/>
            <person name="Higgins S."/>
            <person name="Loffler F."/>
        </authorList>
    </citation>
    <scope>NUCLEOTIDE SEQUENCE</scope>
</reference>
<dbReference type="EC" id="2.4.2.52" evidence="4"/>
<dbReference type="GO" id="GO:0046917">
    <property type="term" value="F:triphosphoribosyl-dephospho-CoA synthase activity"/>
    <property type="evidence" value="ECO:0007669"/>
    <property type="project" value="UniProtKB-EC"/>
</dbReference>